<dbReference type="Gene3D" id="1.10.238.270">
    <property type="match status" value="1"/>
</dbReference>
<accession>A0A8S1DM56</accession>
<keyword evidence="1" id="KW-0812">Transmembrane</keyword>
<name>A0A8S1DM56_9INSE</name>
<evidence type="ECO:0000256" key="1">
    <source>
        <dbReference type="SAM" id="Phobius"/>
    </source>
</evidence>
<feature type="transmembrane region" description="Helical" evidence="1">
    <location>
        <begin position="6"/>
        <end position="26"/>
    </location>
</feature>
<organism evidence="2 3">
    <name type="scientific">Cloeon dipterum</name>
    <dbReference type="NCBI Taxonomy" id="197152"/>
    <lineage>
        <taxon>Eukaryota</taxon>
        <taxon>Metazoa</taxon>
        <taxon>Ecdysozoa</taxon>
        <taxon>Arthropoda</taxon>
        <taxon>Hexapoda</taxon>
        <taxon>Insecta</taxon>
        <taxon>Pterygota</taxon>
        <taxon>Palaeoptera</taxon>
        <taxon>Ephemeroptera</taxon>
        <taxon>Pisciforma</taxon>
        <taxon>Baetidae</taxon>
        <taxon>Cloeon</taxon>
    </lineage>
</organism>
<dbReference type="EMBL" id="CADEPI010000243">
    <property type="protein sequence ID" value="CAB3381705.1"/>
    <property type="molecule type" value="Genomic_DNA"/>
</dbReference>
<dbReference type="OrthoDB" id="8243658at2759"/>
<keyword evidence="1" id="KW-0472">Membrane</keyword>
<protein>
    <submittedName>
        <fullName evidence="2">Uncharacterized protein</fullName>
    </submittedName>
</protein>
<keyword evidence="3" id="KW-1185">Reference proteome</keyword>
<keyword evidence="1" id="KW-1133">Transmembrane helix</keyword>
<evidence type="ECO:0000313" key="2">
    <source>
        <dbReference type="EMBL" id="CAB3381705.1"/>
    </source>
</evidence>
<sequence>MARKVTIKPGLVAISALAIFAAIMLWNRRGKEIEDPNPLNYKEEGDFRVLPRSKRQSSFKKHFQLTEQVSNVMACCTRDMPFFFDEQVLKACPLPTNDNACNYDKKRLKRQRGRARSAPRNLNWLGQIRQALLGGNGAAKKAPKNKAGKSWSSISTEEGNRFSKRTVCYNECLFMKMGYMVSPPSIDLEAYEKTFYELNANSTYWVPRFNDALAICEEKSACASPEAISIQKKNRNIRPTILTLCMFQQMFSGCLPKKTRECDKAVNTFLRANVYNAYKK</sequence>
<gene>
    <name evidence="2" type="ORF">CLODIP_2_CD00209</name>
</gene>
<dbReference type="Proteomes" id="UP000494165">
    <property type="component" value="Unassembled WGS sequence"/>
</dbReference>
<reference evidence="2 3" key="1">
    <citation type="submission" date="2020-04" db="EMBL/GenBank/DDBJ databases">
        <authorList>
            <person name="Alioto T."/>
            <person name="Alioto T."/>
            <person name="Gomez Garrido J."/>
        </authorList>
    </citation>
    <scope>NUCLEOTIDE SEQUENCE [LARGE SCALE GENOMIC DNA]</scope>
</reference>
<dbReference type="AlphaFoldDB" id="A0A8S1DM56"/>
<comment type="caution">
    <text evidence="2">The sequence shown here is derived from an EMBL/GenBank/DDBJ whole genome shotgun (WGS) entry which is preliminary data.</text>
</comment>
<evidence type="ECO:0000313" key="3">
    <source>
        <dbReference type="Proteomes" id="UP000494165"/>
    </source>
</evidence>
<proteinExistence type="predicted"/>